<organism evidence="3 4">
    <name type="scientific">Thioclava kandeliae</name>
    <dbReference type="NCBI Taxonomy" id="3070818"/>
    <lineage>
        <taxon>Bacteria</taxon>
        <taxon>Pseudomonadati</taxon>
        <taxon>Pseudomonadota</taxon>
        <taxon>Alphaproteobacteria</taxon>
        <taxon>Rhodobacterales</taxon>
        <taxon>Paracoccaceae</taxon>
        <taxon>Thioclava</taxon>
    </lineage>
</organism>
<protein>
    <submittedName>
        <fullName evidence="3">CsbD family protein</fullName>
    </submittedName>
</protein>
<dbReference type="EMBL" id="JAYWLC010000007">
    <property type="protein sequence ID" value="MER5172239.1"/>
    <property type="molecule type" value="Genomic_DNA"/>
</dbReference>
<evidence type="ECO:0000259" key="2">
    <source>
        <dbReference type="Pfam" id="PF05532"/>
    </source>
</evidence>
<feature type="domain" description="CsbD-like" evidence="2">
    <location>
        <begin position="4"/>
        <end position="55"/>
    </location>
</feature>
<dbReference type="InterPro" id="IPR036629">
    <property type="entry name" value="YjbJ_sf"/>
</dbReference>
<dbReference type="InterPro" id="IPR008462">
    <property type="entry name" value="CsbD"/>
</dbReference>
<evidence type="ECO:0000256" key="1">
    <source>
        <dbReference type="ARBA" id="ARBA00009129"/>
    </source>
</evidence>
<dbReference type="InterPro" id="IPR026042">
    <property type="entry name" value="YjbJ"/>
</dbReference>
<accession>A0ABV1SH54</accession>
<dbReference type="Pfam" id="PF05532">
    <property type="entry name" value="CsbD"/>
    <property type="match status" value="1"/>
</dbReference>
<gene>
    <name evidence="3" type="ORF">VSX56_10660</name>
</gene>
<dbReference type="PIRSF" id="PIRSF039008">
    <property type="entry name" value="YjbJ"/>
    <property type="match status" value="1"/>
</dbReference>
<evidence type="ECO:0000313" key="4">
    <source>
        <dbReference type="Proteomes" id="UP001438953"/>
    </source>
</evidence>
<dbReference type="SUPFAM" id="SSF69047">
    <property type="entry name" value="Hypothetical protein YjbJ"/>
    <property type="match status" value="1"/>
</dbReference>
<comment type="similarity">
    <text evidence="1">Belongs to the UPF0337 (CsbD) family.</text>
</comment>
<dbReference type="Gene3D" id="1.10.1470.10">
    <property type="entry name" value="YjbJ"/>
    <property type="match status" value="1"/>
</dbReference>
<comment type="caution">
    <text evidence="3">The sequence shown here is derived from an EMBL/GenBank/DDBJ whole genome shotgun (WGS) entry which is preliminary data.</text>
</comment>
<dbReference type="PANTHER" id="PTHR34977:SF1">
    <property type="entry name" value="UPF0337 PROTEIN YJBJ"/>
    <property type="match status" value="1"/>
</dbReference>
<dbReference type="InterPro" id="IPR050423">
    <property type="entry name" value="UPF0337_stress_rsp"/>
</dbReference>
<dbReference type="PANTHER" id="PTHR34977">
    <property type="entry name" value="UPF0337 PROTEIN YJBJ"/>
    <property type="match status" value="1"/>
</dbReference>
<dbReference type="RefSeq" id="WP_339113149.1">
    <property type="nucleotide sequence ID" value="NZ_JAYWLC010000007.1"/>
</dbReference>
<evidence type="ECO:0000313" key="3">
    <source>
        <dbReference type="EMBL" id="MER5172239.1"/>
    </source>
</evidence>
<keyword evidence="4" id="KW-1185">Reference proteome</keyword>
<reference evidence="3 4" key="2">
    <citation type="submission" date="2024-06" db="EMBL/GenBank/DDBJ databases">
        <title>Thioclava kandeliae sp. nov. from a rhizosphere soil sample of Kandelia candel in a mangrove.</title>
        <authorList>
            <person name="Mu T."/>
        </authorList>
    </citation>
    <scope>NUCLEOTIDE SEQUENCE [LARGE SCALE GENOMIC DNA]</scope>
    <source>
        <strain evidence="3 4">CPCC 100088</strain>
    </source>
</reference>
<proteinExistence type="inferred from homology"/>
<reference evidence="3 4" key="1">
    <citation type="submission" date="2024-01" db="EMBL/GenBank/DDBJ databases">
        <authorList>
            <person name="Deng Y."/>
            <person name="Su J."/>
        </authorList>
    </citation>
    <scope>NUCLEOTIDE SEQUENCE [LARGE SCALE GENOMIC DNA]</scope>
    <source>
        <strain evidence="3 4">CPCC 100088</strain>
    </source>
</reference>
<dbReference type="Proteomes" id="UP001438953">
    <property type="component" value="Unassembled WGS sequence"/>
</dbReference>
<name>A0ABV1SH54_9RHOB</name>
<sequence>MNTDMIQGKWKELSGSVKAQWGKLTDDEITQAEGDREKLEGLIQQKYGKTKEEAKTEVDKFFDKL</sequence>